<organism evidence="3 4">
    <name type="scientific">Candidatus Gottesmanbacteria bacterium CG1_02_37_22</name>
    <dbReference type="NCBI Taxonomy" id="1805209"/>
    <lineage>
        <taxon>Bacteria</taxon>
        <taxon>Candidatus Gottesmaniibacteriota</taxon>
    </lineage>
</organism>
<evidence type="ECO:0000256" key="1">
    <source>
        <dbReference type="SAM" id="MobiDB-lite"/>
    </source>
</evidence>
<dbReference type="Proteomes" id="UP000183120">
    <property type="component" value="Unassembled WGS sequence"/>
</dbReference>
<comment type="caution">
    <text evidence="3">The sequence shown here is derived from an EMBL/GenBank/DDBJ whole genome shotgun (WGS) entry which is preliminary data.</text>
</comment>
<dbReference type="EMBL" id="MNUY01000061">
    <property type="protein sequence ID" value="OIO13331.1"/>
    <property type="molecule type" value="Genomic_DNA"/>
</dbReference>
<evidence type="ECO:0000259" key="2">
    <source>
        <dbReference type="Pfam" id="PF13005"/>
    </source>
</evidence>
<dbReference type="Pfam" id="PF13005">
    <property type="entry name" value="zf-IS66"/>
    <property type="match status" value="1"/>
</dbReference>
<evidence type="ECO:0000313" key="4">
    <source>
        <dbReference type="Proteomes" id="UP000183120"/>
    </source>
</evidence>
<dbReference type="AlphaFoldDB" id="A0A1J4TQP2"/>
<feature type="region of interest" description="Disordered" evidence="1">
    <location>
        <begin position="35"/>
        <end position="72"/>
    </location>
</feature>
<protein>
    <recommendedName>
        <fullName evidence="2">Transposase IS66 zinc-finger binding domain-containing protein</fullName>
    </recommendedName>
</protein>
<feature type="compositionally biased region" description="Basic residues" evidence="1">
    <location>
        <begin position="55"/>
        <end position="64"/>
    </location>
</feature>
<gene>
    <name evidence="3" type="ORF">AUJ73_03865</name>
</gene>
<sequence length="147" mass="17142">MDLLSAPRSELIRIIYEQQDKITALETQIAEIKARLNNQDPKQQNKPPSWVKPNIKNKKKGPRKKREENFGRKLDIPTKQIFHSFNICPDCNGRLGKPAISYTRQTIDIPPSKVEITEHVICKRWCFSCKKRVTPKVNFQDNRPVAY</sequence>
<dbReference type="STRING" id="1805209.AUJ73_03865"/>
<accession>A0A1J4TQP2</accession>
<feature type="compositionally biased region" description="Polar residues" evidence="1">
    <location>
        <begin position="36"/>
        <end position="47"/>
    </location>
</feature>
<name>A0A1J4TQP2_9BACT</name>
<reference evidence="3 4" key="1">
    <citation type="journal article" date="2016" name="Environ. Microbiol.">
        <title>Genomic resolution of a cold subsurface aquifer community provides metabolic insights for novel microbes adapted to high CO concentrations.</title>
        <authorList>
            <person name="Probst A.J."/>
            <person name="Castelle C.J."/>
            <person name="Singh A."/>
            <person name="Brown C.T."/>
            <person name="Anantharaman K."/>
            <person name="Sharon I."/>
            <person name="Hug L.A."/>
            <person name="Burstein D."/>
            <person name="Emerson J.B."/>
            <person name="Thomas B.C."/>
            <person name="Banfield J.F."/>
        </authorList>
    </citation>
    <scope>NUCLEOTIDE SEQUENCE [LARGE SCALE GENOMIC DNA]</scope>
    <source>
        <strain evidence="3">CG1_02_37_22</strain>
    </source>
</reference>
<feature type="domain" description="Transposase IS66 zinc-finger binding" evidence="2">
    <location>
        <begin position="87"/>
        <end position="129"/>
    </location>
</feature>
<dbReference type="InterPro" id="IPR024474">
    <property type="entry name" value="Znf_dom_IS66"/>
</dbReference>
<proteinExistence type="predicted"/>
<evidence type="ECO:0000313" key="3">
    <source>
        <dbReference type="EMBL" id="OIO13331.1"/>
    </source>
</evidence>